<feature type="compositionally biased region" description="Acidic residues" evidence="17">
    <location>
        <begin position="317"/>
        <end position="328"/>
    </location>
</feature>
<evidence type="ECO:0000259" key="19">
    <source>
        <dbReference type="Pfam" id="PF02096"/>
    </source>
</evidence>
<sequence length="366" mass="40518">MLNFIYYPVSGILWFWHKVFGFIPGLGPDNGITWALSVIFLVFTIRALLYKPFVKQVRTTRKMQELQPQIKALRKKYGKDRQRMALEMQKLQKEHGFNPLLGCLPMLAQVPVFIGLYHVLMSFNRTGGYGPGRLHLDPELNANLGNYVFSVDDVRSFLDARLLGSPLSAAMAHGDDVFSAFEASALSSAPPSRTAIGFIAVPLMIIASIMTHLNAKHSVSRQSAAVADQPQTAIMNRLALYVFPLGVLVGGPFLPVAILLYWVANNSWTFLQQKIVYNTIDAEEEQKRLEVIERRDSYAPKPGAKPTSGKKAAAGQADDEVDPDDDAGEAGPSPTTDRRKPQAGARPSTPNRARGSKSRKKKRRGR</sequence>
<keyword evidence="9 18" id="KW-0472">Membrane</keyword>
<dbReference type="NCBIfam" id="TIGR03592">
    <property type="entry name" value="yidC_oxa1_cterm"/>
    <property type="match status" value="1"/>
</dbReference>
<evidence type="ECO:0000256" key="9">
    <source>
        <dbReference type="ARBA" id="ARBA00023136"/>
    </source>
</evidence>
<keyword evidence="21" id="KW-1185">Reference proteome</keyword>
<dbReference type="InterPro" id="IPR001708">
    <property type="entry name" value="YidC/ALB3/OXA1/COX18"/>
</dbReference>
<keyword evidence="4" id="KW-0813">Transport</keyword>
<dbReference type="GO" id="GO:0015031">
    <property type="term" value="P:protein transport"/>
    <property type="evidence" value="ECO:0007669"/>
    <property type="project" value="UniProtKB-KW"/>
</dbReference>
<evidence type="ECO:0000256" key="3">
    <source>
        <dbReference type="ARBA" id="ARBA00015325"/>
    </source>
</evidence>
<dbReference type="PANTHER" id="PTHR12428:SF65">
    <property type="entry name" value="CYTOCHROME C OXIDASE ASSEMBLY PROTEIN COX18, MITOCHONDRIAL"/>
    <property type="match status" value="1"/>
</dbReference>
<evidence type="ECO:0000313" key="20">
    <source>
        <dbReference type="EMBL" id="MBB3038094.1"/>
    </source>
</evidence>
<evidence type="ECO:0000313" key="21">
    <source>
        <dbReference type="Proteomes" id="UP000567922"/>
    </source>
</evidence>
<feature type="transmembrane region" description="Helical" evidence="18">
    <location>
        <begin position="5"/>
        <end position="26"/>
    </location>
</feature>
<evidence type="ECO:0000256" key="2">
    <source>
        <dbReference type="ARBA" id="ARBA00010527"/>
    </source>
</evidence>
<dbReference type="GO" id="GO:0051205">
    <property type="term" value="P:protein insertion into membrane"/>
    <property type="evidence" value="ECO:0007669"/>
    <property type="project" value="TreeGrafter"/>
</dbReference>
<feature type="region of interest" description="Disordered" evidence="17">
    <location>
        <begin position="293"/>
        <end position="366"/>
    </location>
</feature>
<evidence type="ECO:0000256" key="7">
    <source>
        <dbReference type="ARBA" id="ARBA00022927"/>
    </source>
</evidence>
<dbReference type="AlphaFoldDB" id="A0A839RPR2"/>
<dbReference type="CDD" id="cd20070">
    <property type="entry name" value="5TM_YidC_Alb3"/>
    <property type="match status" value="1"/>
</dbReference>
<keyword evidence="10" id="KW-0143">Chaperone</keyword>
<dbReference type="GO" id="GO:0032977">
    <property type="term" value="F:membrane insertase activity"/>
    <property type="evidence" value="ECO:0007669"/>
    <property type="project" value="InterPro"/>
</dbReference>
<proteinExistence type="inferred from homology"/>
<comment type="subunit">
    <text evidence="12">Interacts with the Sec translocase complex via SecD. Specifically interacts with transmembrane segments of nascent integral membrane proteins during membrane integration.</text>
</comment>
<feature type="transmembrane region" description="Helical" evidence="18">
    <location>
        <begin position="238"/>
        <end position="264"/>
    </location>
</feature>
<feature type="domain" description="Membrane insertase YidC/Oxa/ALB C-terminal" evidence="19">
    <location>
        <begin position="34"/>
        <end position="277"/>
    </location>
</feature>
<comment type="similarity">
    <text evidence="2">Belongs to the OXA1/ALB3/YidC family. Type 1 subfamily.</text>
</comment>
<keyword evidence="7" id="KW-0653">Protein transport</keyword>
<evidence type="ECO:0000256" key="13">
    <source>
        <dbReference type="ARBA" id="ARBA00031538"/>
    </source>
</evidence>
<evidence type="ECO:0000256" key="17">
    <source>
        <dbReference type="SAM" id="MobiDB-lite"/>
    </source>
</evidence>
<dbReference type="InterPro" id="IPR047196">
    <property type="entry name" value="YidC_ALB_C"/>
</dbReference>
<evidence type="ECO:0000256" key="11">
    <source>
        <dbReference type="ARBA" id="ARBA00025034"/>
    </source>
</evidence>
<comment type="subcellular location">
    <subcellularLocation>
        <location evidence="1">Cell membrane</location>
        <topology evidence="1">Multi-pass membrane protein</topology>
    </subcellularLocation>
    <subcellularLocation>
        <location evidence="16">Membrane</location>
        <topology evidence="16">Multi-pass membrane protein</topology>
    </subcellularLocation>
</comment>
<feature type="transmembrane region" description="Helical" evidence="18">
    <location>
        <begin position="97"/>
        <end position="120"/>
    </location>
</feature>
<dbReference type="NCBIfam" id="NF002899">
    <property type="entry name" value="PRK03449.1"/>
    <property type="match status" value="1"/>
</dbReference>
<dbReference type="Pfam" id="PF02096">
    <property type="entry name" value="60KD_IMP"/>
    <property type="match status" value="1"/>
</dbReference>
<evidence type="ECO:0000256" key="14">
    <source>
        <dbReference type="ARBA" id="ARBA00033245"/>
    </source>
</evidence>
<dbReference type="Proteomes" id="UP000567922">
    <property type="component" value="Unassembled WGS sequence"/>
</dbReference>
<keyword evidence="6 16" id="KW-0812">Transmembrane</keyword>
<name>A0A839RPR2_9ACTN</name>
<dbReference type="PANTHER" id="PTHR12428">
    <property type="entry name" value="OXA1"/>
    <property type="match status" value="1"/>
</dbReference>
<organism evidence="20 21">
    <name type="scientific">Hoyosella altamirensis</name>
    <dbReference type="NCBI Taxonomy" id="616997"/>
    <lineage>
        <taxon>Bacteria</taxon>
        <taxon>Bacillati</taxon>
        <taxon>Actinomycetota</taxon>
        <taxon>Actinomycetes</taxon>
        <taxon>Mycobacteriales</taxon>
        <taxon>Hoyosellaceae</taxon>
        <taxon>Hoyosella</taxon>
    </lineage>
</organism>
<evidence type="ECO:0000256" key="6">
    <source>
        <dbReference type="ARBA" id="ARBA00022692"/>
    </source>
</evidence>
<evidence type="ECO:0000256" key="10">
    <source>
        <dbReference type="ARBA" id="ARBA00023186"/>
    </source>
</evidence>
<evidence type="ECO:0000256" key="1">
    <source>
        <dbReference type="ARBA" id="ARBA00004651"/>
    </source>
</evidence>
<dbReference type="InterPro" id="IPR028055">
    <property type="entry name" value="YidC/Oxa/ALB_C"/>
</dbReference>
<comment type="caution">
    <text evidence="20">The sequence shown here is derived from an EMBL/GenBank/DDBJ whole genome shotgun (WGS) entry which is preliminary data.</text>
</comment>
<keyword evidence="8 18" id="KW-1133">Transmembrane helix</keyword>
<evidence type="ECO:0000256" key="5">
    <source>
        <dbReference type="ARBA" id="ARBA00022475"/>
    </source>
</evidence>
<evidence type="ECO:0000256" key="8">
    <source>
        <dbReference type="ARBA" id="ARBA00022989"/>
    </source>
</evidence>
<dbReference type="RefSeq" id="WP_064439969.1">
    <property type="nucleotide sequence ID" value="NZ_BDDI01000006.1"/>
</dbReference>
<comment type="function">
    <text evidence="11">Required for the insertion and/or proper folding and/or complex formation of integral membrane proteins into the membrane. Involved in integration of membrane proteins that insert both dependently and independently of the Sec translocase complex, as well as at least some lipoproteins. Aids folding of multispanning membrane proteins.</text>
</comment>
<gene>
    <name evidence="20" type="ORF">FHU29_002543</name>
</gene>
<dbReference type="OrthoDB" id="9780552at2"/>
<evidence type="ECO:0000256" key="15">
    <source>
        <dbReference type="ARBA" id="ARBA00033342"/>
    </source>
</evidence>
<evidence type="ECO:0000256" key="18">
    <source>
        <dbReference type="SAM" id="Phobius"/>
    </source>
</evidence>
<reference evidence="20 21" key="1">
    <citation type="submission" date="2020-08" db="EMBL/GenBank/DDBJ databases">
        <title>Sequencing the genomes of 1000 actinobacteria strains.</title>
        <authorList>
            <person name="Klenk H.-P."/>
        </authorList>
    </citation>
    <scope>NUCLEOTIDE SEQUENCE [LARGE SCALE GENOMIC DNA]</scope>
    <source>
        <strain evidence="20 21">DSM 45258</strain>
    </source>
</reference>
<feature type="transmembrane region" description="Helical" evidence="18">
    <location>
        <begin position="32"/>
        <end position="53"/>
    </location>
</feature>
<evidence type="ECO:0000256" key="4">
    <source>
        <dbReference type="ARBA" id="ARBA00022448"/>
    </source>
</evidence>
<keyword evidence="5" id="KW-1003">Cell membrane</keyword>
<feature type="compositionally biased region" description="Basic residues" evidence="17">
    <location>
        <begin position="354"/>
        <end position="366"/>
    </location>
</feature>
<feature type="transmembrane region" description="Helical" evidence="18">
    <location>
        <begin position="195"/>
        <end position="213"/>
    </location>
</feature>
<evidence type="ECO:0000256" key="12">
    <source>
        <dbReference type="ARBA" id="ARBA00026028"/>
    </source>
</evidence>
<accession>A0A839RPR2</accession>
<dbReference type="EMBL" id="JACHWS010000002">
    <property type="protein sequence ID" value="MBB3038094.1"/>
    <property type="molecule type" value="Genomic_DNA"/>
</dbReference>
<protein>
    <recommendedName>
        <fullName evidence="3">Membrane protein insertase YidC</fullName>
    </recommendedName>
    <alternativeName>
        <fullName evidence="15">Foldase YidC</fullName>
    </alternativeName>
    <alternativeName>
        <fullName evidence="14">Membrane integrase YidC</fullName>
    </alternativeName>
    <alternativeName>
        <fullName evidence="13">Membrane protein YidC</fullName>
    </alternativeName>
</protein>
<evidence type="ECO:0000256" key="16">
    <source>
        <dbReference type="RuleBase" id="RU003945"/>
    </source>
</evidence>
<dbReference type="GO" id="GO:0005886">
    <property type="term" value="C:plasma membrane"/>
    <property type="evidence" value="ECO:0007669"/>
    <property type="project" value="UniProtKB-SubCell"/>
</dbReference>